<evidence type="ECO:0000313" key="2">
    <source>
        <dbReference type="EMBL" id="WDE99438.1"/>
    </source>
</evidence>
<evidence type="ECO:0000313" key="3">
    <source>
        <dbReference type="Proteomes" id="UP001214250"/>
    </source>
</evidence>
<feature type="signal peptide" evidence="1">
    <location>
        <begin position="1"/>
        <end position="19"/>
    </location>
</feature>
<dbReference type="Proteomes" id="UP001214250">
    <property type="component" value="Chromosome 2"/>
</dbReference>
<reference evidence="2 3" key="1">
    <citation type="submission" date="2023-02" db="EMBL/GenBank/DDBJ databases">
        <title>Genome sequence of Lentisphaera profundi SAORIC-696.</title>
        <authorList>
            <person name="Kim e."/>
            <person name="Cho J.-C."/>
            <person name="Choi A."/>
            <person name="Kang I."/>
        </authorList>
    </citation>
    <scope>NUCLEOTIDE SEQUENCE [LARGE SCALE GENOMIC DNA]</scope>
    <source>
        <strain evidence="2 3">SAORIC-696</strain>
    </source>
</reference>
<evidence type="ECO:0008006" key="4">
    <source>
        <dbReference type="Google" id="ProtNLM"/>
    </source>
</evidence>
<name>A0ABY7VYT4_9BACT</name>
<dbReference type="EMBL" id="CP117812">
    <property type="protein sequence ID" value="WDE99438.1"/>
    <property type="molecule type" value="Genomic_DNA"/>
</dbReference>
<dbReference type="InterPro" id="IPR008979">
    <property type="entry name" value="Galactose-bd-like_sf"/>
</dbReference>
<sequence length="195" mass="22243">MKTTALLLSIIFSISLLNAKDIIKDPTFKKKDKYWFLQLKSEYRGLKSEYKKGSISLTTTHTSENYYVSLVTEAPVKEGRIYQLRFKFKGSGQGHVYVGERSYPNIFKGKKFQADDKLLNLGLFQKFEPTSEWQEANCIFKAEKNPASHLIESLIFMLGEYQGEVTISDLSFVELKGSTASPKVKRGDMEITKAK</sequence>
<organism evidence="2 3">
    <name type="scientific">Lentisphaera profundi</name>
    <dbReference type="NCBI Taxonomy" id="1658616"/>
    <lineage>
        <taxon>Bacteria</taxon>
        <taxon>Pseudomonadati</taxon>
        <taxon>Lentisphaerota</taxon>
        <taxon>Lentisphaeria</taxon>
        <taxon>Lentisphaerales</taxon>
        <taxon>Lentisphaeraceae</taxon>
        <taxon>Lentisphaera</taxon>
    </lineage>
</organism>
<feature type="chain" id="PRO_5046998536" description="CBM-cenC domain-containing protein" evidence="1">
    <location>
        <begin position="20"/>
        <end position="195"/>
    </location>
</feature>
<keyword evidence="3" id="KW-1185">Reference proteome</keyword>
<protein>
    <recommendedName>
        <fullName evidence="4">CBM-cenC domain-containing protein</fullName>
    </recommendedName>
</protein>
<dbReference type="RefSeq" id="WP_274154293.1">
    <property type="nucleotide sequence ID" value="NZ_CP117812.1"/>
</dbReference>
<proteinExistence type="predicted"/>
<gene>
    <name evidence="2" type="ORF">PQO03_16495</name>
</gene>
<accession>A0ABY7VYT4</accession>
<keyword evidence="1" id="KW-0732">Signal</keyword>
<dbReference type="SUPFAM" id="SSF49785">
    <property type="entry name" value="Galactose-binding domain-like"/>
    <property type="match status" value="1"/>
</dbReference>
<dbReference type="Gene3D" id="2.60.120.260">
    <property type="entry name" value="Galactose-binding domain-like"/>
    <property type="match status" value="1"/>
</dbReference>
<evidence type="ECO:0000256" key="1">
    <source>
        <dbReference type="SAM" id="SignalP"/>
    </source>
</evidence>